<name>A0ABM9NKU3_9GAMM</name>
<dbReference type="PANTHER" id="PTHR43222">
    <property type="entry name" value="NUDIX HYDROLASE 23"/>
    <property type="match status" value="1"/>
</dbReference>
<dbReference type="SUPFAM" id="SSF55811">
    <property type="entry name" value="Nudix"/>
    <property type="match status" value="1"/>
</dbReference>
<dbReference type="InterPro" id="IPR000086">
    <property type="entry name" value="NUDIX_hydrolase_dom"/>
</dbReference>
<dbReference type="PROSITE" id="PS00893">
    <property type="entry name" value="NUDIX_BOX"/>
    <property type="match status" value="1"/>
</dbReference>
<gene>
    <name evidence="6 8" type="primary">nudJ</name>
    <name evidence="8" type="ORF">MECH1_V1_2486</name>
</gene>
<dbReference type="CDD" id="cd03675">
    <property type="entry name" value="NUDIX_Hydrolase"/>
    <property type="match status" value="1"/>
</dbReference>
<evidence type="ECO:0000313" key="9">
    <source>
        <dbReference type="Proteomes" id="UP001497493"/>
    </source>
</evidence>
<reference evidence="8 9" key="1">
    <citation type="submission" date="2024-04" db="EMBL/GenBank/DDBJ databases">
        <authorList>
            <person name="Cremers G."/>
        </authorList>
    </citation>
    <scope>NUCLEOTIDE SEQUENCE [LARGE SCALE GENOMIC DNA]</scope>
    <source>
        <strain evidence="8">MeCH1-AG</strain>
    </source>
</reference>
<proteinExistence type="inferred from homology"/>
<comment type="cofactor">
    <cofactor evidence="1 6">
        <name>Mg(2+)</name>
        <dbReference type="ChEBI" id="CHEBI:18420"/>
    </cofactor>
</comment>
<dbReference type="Gene3D" id="3.90.79.10">
    <property type="entry name" value="Nucleoside Triphosphate Pyrophosphohydrolase"/>
    <property type="match status" value="1"/>
</dbReference>
<keyword evidence="6" id="KW-0460">Magnesium</keyword>
<dbReference type="PROSITE" id="PS51462">
    <property type="entry name" value="NUDIX"/>
    <property type="match status" value="1"/>
</dbReference>
<feature type="domain" description="Nudix hydrolase" evidence="7">
    <location>
        <begin position="13"/>
        <end position="142"/>
    </location>
</feature>
<keyword evidence="9" id="KW-1185">Reference proteome</keyword>
<evidence type="ECO:0000256" key="3">
    <source>
        <dbReference type="ARBA" id="ARBA00011245"/>
    </source>
</evidence>
<evidence type="ECO:0000256" key="5">
    <source>
        <dbReference type="ARBA" id="ARBA00022801"/>
    </source>
</evidence>
<dbReference type="PANTHER" id="PTHR43222:SF11">
    <property type="entry name" value="PHOSPHATASE NUDJ"/>
    <property type="match status" value="1"/>
</dbReference>
<evidence type="ECO:0000256" key="4">
    <source>
        <dbReference type="ARBA" id="ARBA00015552"/>
    </source>
</evidence>
<dbReference type="EMBL" id="OZ026884">
    <property type="protein sequence ID" value="CAL1241262.1"/>
    <property type="molecule type" value="Genomic_DNA"/>
</dbReference>
<sequence length="159" mass="17732">MYQSKPSEVGNFRPRVTVAVLAQREGRLLFVEERDDRGMLVINQPAGHVEGGESLIEAAIRETLEETGWTVRPEYLVGCYLWGSPDRTLSYLRVAIAACPERHDAAAPLDAGIARALWLAPEELAACRERHRSPLVLRCVADYLAGERYPLSLFKTLPS</sequence>
<dbReference type="Proteomes" id="UP001497493">
    <property type="component" value="Chromosome"/>
</dbReference>
<evidence type="ECO:0000256" key="6">
    <source>
        <dbReference type="RuleBase" id="RU364043"/>
    </source>
</evidence>
<evidence type="ECO:0000313" key="8">
    <source>
        <dbReference type="EMBL" id="CAL1241262.1"/>
    </source>
</evidence>
<comment type="similarity">
    <text evidence="2 6">Belongs to the Nudix hydrolase family. NudJ subfamily.</text>
</comment>
<protein>
    <recommendedName>
        <fullName evidence="4 6">Phosphatase NudJ</fullName>
        <ecNumber evidence="6">3.6.1.-</ecNumber>
    </recommendedName>
</protein>
<comment type="subunit">
    <text evidence="3 6">Monomer.</text>
</comment>
<dbReference type="EC" id="3.6.1.-" evidence="6"/>
<evidence type="ECO:0000259" key="7">
    <source>
        <dbReference type="PROSITE" id="PS51462"/>
    </source>
</evidence>
<evidence type="ECO:0000256" key="1">
    <source>
        <dbReference type="ARBA" id="ARBA00001946"/>
    </source>
</evidence>
<keyword evidence="5 6" id="KW-0378">Hydrolase</keyword>
<dbReference type="RefSeq" id="WP_348757792.1">
    <property type="nucleotide sequence ID" value="NZ_OZ026884.1"/>
</dbReference>
<evidence type="ECO:0000256" key="2">
    <source>
        <dbReference type="ARBA" id="ARBA00007608"/>
    </source>
</evidence>
<dbReference type="Pfam" id="PF00293">
    <property type="entry name" value="NUDIX"/>
    <property type="match status" value="1"/>
</dbReference>
<dbReference type="InterPro" id="IPR033713">
    <property type="entry name" value="NudJ"/>
</dbReference>
<dbReference type="GO" id="GO:0004382">
    <property type="term" value="F:GDP phosphatase activity"/>
    <property type="evidence" value="ECO:0007669"/>
    <property type="project" value="UniProtKB-EC"/>
</dbReference>
<accession>A0ABM9NKU3</accession>
<dbReference type="InterPro" id="IPR015797">
    <property type="entry name" value="NUDIX_hydrolase-like_dom_sf"/>
</dbReference>
<dbReference type="InterPro" id="IPR020084">
    <property type="entry name" value="NUDIX_hydrolase_CS"/>
</dbReference>
<organism evidence="8 9">
    <name type="scientific">Candidatus Methylocalor cossyra</name>
    <dbReference type="NCBI Taxonomy" id="3108543"/>
    <lineage>
        <taxon>Bacteria</taxon>
        <taxon>Pseudomonadati</taxon>
        <taxon>Pseudomonadota</taxon>
        <taxon>Gammaproteobacteria</taxon>
        <taxon>Methylococcales</taxon>
        <taxon>Methylococcaceae</taxon>
        <taxon>Candidatus Methylocalor</taxon>
    </lineage>
</organism>